<reference evidence="20 21" key="1">
    <citation type="submission" date="2020-07" db="EMBL/GenBank/DDBJ databases">
        <title>Comparative genomics of pyrophilous fungi reveals a link between fire events and developmental genes.</title>
        <authorList>
            <consortium name="DOE Joint Genome Institute"/>
            <person name="Steindorff A.S."/>
            <person name="Carver A."/>
            <person name="Calhoun S."/>
            <person name="Stillman K."/>
            <person name="Liu H."/>
            <person name="Lipzen A."/>
            <person name="Pangilinan J."/>
            <person name="Labutti K."/>
            <person name="Bruns T.D."/>
            <person name="Grigoriev I.V."/>
        </authorList>
    </citation>
    <scope>NUCLEOTIDE SEQUENCE [LARGE SCALE GENOMIC DNA]</scope>
    <source>
        <strain evidence="20 21">CBS 144469</strain>
    </source>
</reference>
<dbReference type="InterPro" id="IPR002893">
    <property type="entry name" value="Znf_MYND"/>
</dbReference>
<dbReference type="InterPro" id="IPR039606">
    <property type="entry name" value="Phytol/farnesol_kinase"/>
</dbReference>
<evidence type="ECO:0000313" key="21">
    <source>
        <dbReference type="Proteomes" id="UP000521943"/>
    </source>
</evidence>
<evidence type="ECO:0000259" key="19">
    <source>
        <dbReference type="PROSITE" id="PS50865"/>
    </source>
</evidence>
<evidence type="ECO:0000256" key="5">
    <source>
        <dbReference type="ARBA" id="ARBA00022640"/>
    </source>
</evidence>
<dbReference type="AlphaFoldDB" id="A0A8H6I886"/>
<dbReference type="GO" id="GO:0008270">
    <property type="term" value="F:zinc ion binding"/>
    <property type="evidence" value="ECO:0007669"/>
    <property type="project" value="UniProtKB-KW"/>
</dbReference>
<name>A0A8H6I886_9AGAR</name>
<proteinExistence type="inferred from homology"/>
<evidence type="ECO:0000256" key="9">
    <source>
        <dbReference type="ARBA" id="ARBA00022771"/>
    </source>
</evidence>
<evidence type="ECO:0000256" key="14">
    <source>
        <dbReference type="ARBA" id="ARBA00023136"/>
    </source>
</evidence>
<evidence type="ECO:0000256" key="18">
    <source>
        <dbReference type="PROSITE-ProRule" id="PRU00134"/>
    </source>
</evidence>
<evidence type="ECO:0000256" key="2">
    <source>
        <dbReference type="ARBA" id="ARBA00004229"/>
    </source>
</evidence>
<evidence type="ECO:0000256" key="8">
    <source>
        <dbReference type="ARBA" id="ARBA00022723"/>
    </source>
</evidence>
<dbReference type="Gene3D" id="6.10.140.2220">
    <property type="match status" value="1"/>
</dbReference>
<keyword evidence="21" id="KW-1185">Reference proteome</keyword>
<keyword evidence="5" id="KW-0934">Plastid</keyword>
<feature type="domain" description="MYND-type" evidence="19">
    <location>
        <begin position="426"/>
        <end position="473"/>
    </location>
</feature>
<dbReference type="Pfam" id="PF01753">
    <property type="entry name" value="zf-MYND"/>
    <property type="match status" value="1"/>
</dbReference>
<comment type="similarity">
    <text evidence="3">Belongs to the polyprenol kinase family.</text>
</comment>
<evidence type="ECO:0000256" key="4">
    <source>
        <dbReference type="ARBA" id="ARBA00022528"/>
    </source>
</evidence>
<dbReference type="GO" id="GO:0016020">
    <property type="term" value="C:membrane"/>
    <property type="evidence" value="ECO:0007669"/>
    <property type="project" value="UniProtKB-SubCell"/>
</dbReference>
<evidence type="ECO:0000256" key="6">
    <source>
        <dbReference type="ARBA" id="ARBA00022679"/>
    </source>
</evidence>
<comment type="caution">
    <text evidence="20">The sequence shown here is derived from an EMBL/GenBank/DDBJ whole genome shotgun (WGS) entry which is preliminary data.</text>
</comment>
<comment type="subcellular location">
    <subcellularLocation>
        <location evidence="1">Membrane</location>
        <topology evidence="1">Multi-pass membrane protein</topology>
    </subcellularLocation>
    <subcellularLocation>
        <location evidence="2">Plastid</location>
        <location evidence="2">Chloroplast</location>
    </subcellularLocation>
</comment>
<evidence type="ECO:0000256" key="10">
    <source>
        <dbReference type="ARBA" id="ARBA00022777"/>
    </source>
</evidence>
<evidence type="ECO:0000256" key="11">
    <source>
        <dbReference type="ARBA" id="ARBA00022833"/>
    </source>
</evidence>
<organism evidence="20 21">
    <name type="scientific">Ephemerocybe angulata</name>
    <dbReference type="NCBI Taxonomy" id="980116"/>
    <lineage>
        <taxon>Eukaryota</taxon>
        <taxon>Fungi</taxon>
        <taxon>Dikarya</taxon>
        <taxon>Basidiomycota</taxon>
        <taxon>Agaricomycotina</taxon>
        <taxon>Agaricomycetes</taxon>
        <taxon>Agaricomycetidae</taxon>
        <taxon>Agaricales</taxon>
        <taxon>Agaricineae</taxon>
        <taxon>Psathyrellaceae</taxon>
        <taxon>Ephemerocybe</taxon>
    </lineage>
</organism>
<keyword evidence="12" id="KW-0809">Transit peptide</keyword>
<evidence type="ECO:0000256" key="16">
    <source>
        <dbReference type="ARBA" id="ARBA00039024"/>
    </source>
</evidence>
<keyword evidence="7" id="KW-0812">Transmembrane</keyword>
<evidence type="ECO:0000256" key="3">
    <source>
        <dbReference type="ARBA" id="ARBA00010794"/>
    </source>
</evidence>
<keyword evidence="8" id="KW-0479">Metal-binding</keyword>
<evidence type="ECO:0000313" key="20">
    <source>
        <dbReference type="EMBL" id="KAF6760750.1"/>
    </source>
</evidence>
<dbReference type="GO" id="GO:0010276">
    <property type="term" value="F:phytol kinase activity"/>
    <property type="evidence" value="ECO:0007669"/>
    <property type="project" value="UniProtKB-EC"/>
</dbReference>
<dbReference type="OrthoDB" id="2212237at2759"/>
<gene>
    <name evidence="20" type="ORF">DFP72DRAFT_881418</name>
</gene>
<evidence type="ECO:0000256" key="1">
    <source>
        <dbReference type="ARBA" id="ARBA00004141"/>
    </source>
</evidence>
<dbReference type="PANTHER" id="PTHR32523">
    <property type="entry name" value="PHYTOL KINASE 1, CHLOROPLASTIC"/>
    <property type="match status" value="1"/>
</dbReference>
<protein>
    <recommendedName>
        <fullName evidence="16">phytol kinase</fullName>
        <ecNumber evidence="16">2.7.1.182</ecNumber>
    </recommendedName>
</protein>
<comment type="pathway">
    <text evidence="15">Cofactor biosynthesis; tocopherol biosynthesis.</text>
</comment>
<dbReference type="EMBL" id="JACGCI010000011">
    <property type="protein sequence ID" value="KAF6760750.1"/>
    <property type="molecule type" value="Genomic_DNA"/>
</dbReference>
<evidence type="ECO:0000256" key="13">
    <source>
        <dbReference type="ARBA" id="ARBA00022989"/>
    </source>
</evidence>
<evidence type="ECO:0000256" key="7">
    <source>
        <dbReference type="ARBA" id="ARBA00022692"/>
    </source>
</evidence>
<keyword evidence="9 18" id="KW-0863">Zinc-finger</keyword>
<sequence length="640" mass="72688">MRRNRRSSRFSEGTRSRNVAKSDTEMEALIYMIHSDKCTLDGVRMVLARLKWELVPQVRDWAQASALDKSRAEDATSSLYLIPNISRIIDAGVEWKEVAVEQILESVGGICRWVAFCLPLGFTITTAAAQRTSTLAEDTSMLYSTILTSLMSLDPRIRVLLLATPQFLEIVIWIWTAENDARSPVMELKGEVCRGTELLQAVLLEKEGSESLVQYLLVTDGKEQATTRFLRSAIQRMRYACKASTYQLGVNILRNTLRILFDLLRSSEGSRIWFILLRSKFITEVICAILDLYDRAGGNAHLLLSPIMFIVTIIHTQRYRTVHNLAKFLSSTELCGAFLGAISRIPPLDYTMAGYARDILTLVSAYATYPAVHARAALIETVGNTNNCIPRLRHEDELEQAWSAFSHRTRSRKCLRSTKIPILCDNPTCTRLQSRSDFTLKLAPRQCSGCSSVVYCSEECQRDDWMDLHCRECPSASAFYARTKSMESCYSHRARAAHTRLAAALFSGNQTMFERARPIHLPGHNAQEAMLQFDESRGFLPVKTCIIPLHDTEEWWGIANTETPQTWLWPRLSRLIEDCRTGRLPPDARLVQVQLPIGKGVFIVMVVMLRMVEGRYERAYNVARFIRSTLLSPPRMPWEV</sequence>
<keyword evidence="11" id="KW-0862">Zinc</keyword>
<keyword evidence="6" id="KW-0808">Transferase</keyword>
<dbReference type="PROSITE" id="PS50865">
    <property type="entry name" value="ZF_MYND_2"/>
    <property type="match status" value="1"/>
</dbReference>
<keyword evidence="10" id="KW-0418">Kinase</keyword>
<dbReference type="PANTHER" id="PTHR32523:SF8">
    <property type="entry name" value="DOLICHOL KINASE"/>
    <property type="match status" value="1"/>
</dbReference>
<evidence type="ECO:0000256" key="17">
    <source>
        <dbReference type="ARBA" id="ARBA00048889"/>
    </source>
</evidence>
<dbReference type="Proteomes" id="UP000521943">
    <property type="component" value="Unassembled WGS sequence"/>
</dbReference>
<keyword evidence="4" id="KW-0150">Chloroplast</keyword>
<dbReference type="SUPFAM" id="SSF144232">
    <property type="entry name" value="HIT/MYND zinc finger-like"/>
    <property type="match status" value="1"/>
</dbReference>
<keyword evidence="13" id="KW-1133">Transmembrane helix</keyword>
<evidence type="ECO:0000256" key="15">
    <source>
        <dbReference type="ARBA" id="ARBA00024015"/>
    </source>
</evidence>
<accession>A0A8H6I886</accession>
<keyword evidence="14" id="KW-0472">Membrane</keyword>
<dbReference type="EC" id="2.7.1.182" evidence="16"/>
<comment type="catalytic activity">
    <reaction evidence="17">
        <text>phytol + CTP = phytyl phosphate + CDP + H(+)</text>
        <dbReference type="Rhea" id="RHEA:38055"/>
        <dbReference type="ChEBI" id="CHEBI:15378"/>
        <dbReference type="ChEBI" id="CHEBI:17327"/>
        <dbReference type="ChEBI" id="CHEBI:37563"/>
        <dbReference type="ChEBI" id="CHEBI:58069"/>
        <dbReference type="ChEBI" id="CHEBI:75483"/>
        <dbReference type="EC" id="2.7.1.182"/>
    </reaction>
</comment>
<evidence type="ECO:0000256" key="12">
    <source>
        <dbReference type="ARBA" id="ARBA00022946"/>
    </source>
</evidence>